<reference evidence="2 3" key="1">
    <citation type="submission" date="2022-08" db="EMBL/GenBank/DDBJ databases">
        <title>novel species in genus Aeromicrobium.</title>
        <authorList>
            <person name="Ye L."/>
        </authorList>
    </citation>
    <scope>NUCLEOTIDE SEQUENCE [LARGE SCALE GENOMIC DNA]</scope>
    <source>
        <strain evidence="3">zg-Y1379</strain>
    </source>
</reference>
<dbReference type="RefSeq" id="WP_232398376.1">
    <property type="nucleotide sequence ID" value="NZ_CP102173.1"/>
</dbReference>
<sequence length="89" mass="9913">MSAVYFDSDDDATELVAALEAEGYTTTLEREAFAGEEDWEDRAWVLVVTPFDDRVVELVDASDGWMPGDERAPVAPPELPQQPKRLKKG</sequence>
<dbReference type="EMBL" id="CP102173">
    <property type="protein sequence ID" value="UUP14542.1"/>
    <property type="molecule type" value="Genomic_DNA"/>
</dbReference>
<name>A0ABY5M9Q1_9ACTN</name>
<proteinExistence type="predicted"/>
<gene>
    <name evidence="2" type="ORF">NQV15_04310</name>
</gene>
<organism evidence="2 3">
    <name type="scientific">Aeromicrobium wangtongii</name>
    <dbReference type="NCBI Taxonomy" id="2969247"/>
    <lineage>
        <taxon>Bacteria</taxon>
        <taxon>Bacillati</taxon>
        <taxon>Actinomycetota</taxon>
        <taxon>Actinomycetes</taxon>
        <taxon>Propionibacteriales</taxon>
        <taxon>Nocardioidaceae</taxon>
        <taxon>Aeromicrobium</taxon>
    </lineage>
</organism>
<evidence type="ECO:0000313" key="3">
    <source>
        <dbReference type="Proteomes" id="UP001316184"/>
    </source>
</evidence>
<evidence type="ECO:0000313" key="2">
    <source>
        <dbReference type="EMBL" id="UUP14542.1"/>
    </source>
</evidence>
<accession>A0ABY5M9Q1</accession>
<feature type="region of interest" description="Disordered" evidence="1">
    <location>
        <begin position="65"/>
        <end position="89"/>
    </location>
</feature>
<dbReference type="Proteomes" id="UP001316184">
    <property type="component" value="Chromosome"/>
</dbReference>
<evidence type="ECO:0000256" key="1">
    <source>
        <dbReference type="SAM" id="MobiDB-lite"/>
    </source>
</evidence>
<protein>
    <submittedName>
        <fullName evidence="2">Uncharacterized protein</fullName>
    </submittedName>
</protein>
<keyword evidence="3" id="KW-1185">Reference proteome</keyword>